<keyword evidence="2" id="KW-1185">Reference proteome</keyword>
<dbReference type="Proteomes" id="UP001159427">
    <property type="component" value="Unassembled WGS sequence"/>
</dbReference>
<evidence type="ECO:0000313" key="1">
    <source>
        <dbReference type="EMBL" id="CAH3181174.1"/>
    </source>
</evidence>
<comment type="caution">
    <text evidence="1">The sequence shown here is derived from an EMBL/GenBank/DDBJ whole genome shotgun (WGS) entry which is preliminary data.</text>
</comment>
<proteinExistence type="predicted"/>
<dbReference type="SUPFAM" id="SSF56672">
    <property type="entry name" value="DNA/RNA polymerases"/>
    <property type="match status" value="1"/>
</dbReference>
<dbReference type="PANTHER" id="PTHR31511">
    <property type="entry name" value="PROTEIN CBG23764"/>
    <property type="match status" value="1"/>
</dbReference>
<sequence length="1169" mass="137955">MSNQFDNGFQGSQPFITDNQYKSLSLDQLRYILSQKKKTIQKSYKELSEKEKLIRDIRRLDKLNEKVKQGVDIKKKYKKKKDTTKKKKIKTFEEYFEECIKNKKIPPDTPSYLREALERAMREYDQGLIKEKSSLENFVNKYVIEGEPGSSPVEFLNMKFNILKEFFTHHKNIKFELVLVCLMEQQIFSKDKGVVGLKQDKAYFRSGVRKNLNSTDENKLINSCYKNIFNDLDVYQANGSGWYFKEVVKFEIHTIEFNPTKGSSYIDLPSWIKNKKAIVNIKNKDGKCFLWCILRYLHPKESQEERISDLKKYEFSLNTKGITFPMKKHEPSGFCFYVKGIVDKKIKPIIYTKTSEDEDISKVFVEKLAEVTKGIYNDFYQKPKPLRLTQEEQKSFEKAVNCHICSRELKKDKVRDHCHFTGQYRGAAHNKCNLMCRKPRVLPVIFHNLQGYDAHLFIKQLARLEGDLNCIPSTEEKYISFSKSIKVGEYYCLKLGKMCPINFEIRFLDSFKFLQTSLANLVSNLSADDFHNTKHVFKKNVELLTRKGVYPYDYVSSLDKLSETQLPPKEEFYSKLNDEDITDDDYQHAIKVWNTFKCKTIRDYHDLYLKSDVLLLADVFENFRKTCLKHYKLDPVHYYTSPGLAWDACLKETGQQLQLLHDYDMLMMFERGIRGGITHISKRYAEANNKYMKNYNPGKESTFIQYLDANNLYGWAMSQNLPTHGFKWMKNITKEKVDEILEKANHSMSNLGKKGFIFEVDLEYPEHLWDSHNDYPLAPEKMIVNGVEKLICHFKPRKNYVVHYRNLRQYLELGMRITAVHRGISFYQSPWMESYIRKNTELRKTAANNFEKDFFKLMNNSVFGKTIENIRKRQNIHLIDNRKKAVKLSSRPNFDRCTIFDRNLIAVHMKKTEVYFNKPVYVGQAILDLSKTLMFNFHYTYIKKKYKNKAELLFTDTDSLMYEIKTKDFYLDICPDVRDKFDTSDYPSIHPSGIITGANKKVIGMFKDEVAGRQISHFVGLRPKLYSFKIEEDREVRKCKGIKKNVVKKKLDFDDYVKCLFSGEKEMRKMKIIRISEKKQCSNCTNTKCFTIYSGLKICDECGTANGHVLGLFDVKDLDRLHYRKKSIYHRKYHYEKKVNQISKRINLNDEQKCELYDKLIKIDNKIME</sequence>
<dbReference type="InterPro" id="IPR012337">
    <property type="entry name" value="RNaseH-like_sf"/>
</dbReference>
<organism evidence="1 2">
    <name type="scientific">Porites evermanni</name>
    <dbReference type="NCBI Taxonomy" id="104178"/>
    <lineage>
        <taxon>Eukaryota</taxon>
        <taxon>Metazoa</taxon>
        <taxon>Cnidaria</taxon>
        <taxon>Anthozoa</taxon>
        <taxon>Hexacorallia</taxon>
        <taxon>Scleractinia</taxon>
        <taxon>Fungiina</taxon>
        <taxon>Poritidae</taxon>
        <taxon>Porites</taxon>
    </lineage>
</organism>
<evidence type="ECO:0000313" key="2">
    <source>
        <dbReference type="Proteomes" id="UP001159427"/>
    </source>
</evidence>
<dbReference type="InterPro" id="IPR004211">
    <property type="entry name" value="Endonuclease_7"/>
</dbReference>
<protein>
    <recommendedName>
        <fullName evidence="3">DNA-directed DNA polymerase</fullName>
    </recommendedName>
</protein>
<evidence type="ECO:0008006" key="3">
    <source>
        <dbReference type="Google" id="ProtNLM"/>
    </source>
</evidence>
<dbReference type="Gene3D" id="3.40.1800.10">
    <property type="entry name" value="His-Me finger endonucleases"/>
    <property type="match status" value="1"/>
</dbReference>
<dbReference type="EMBL" id="CALNXI010001996">
    <property type="protein sequence ID" value="CAH3181174.1"/>
    <property type="molecule type" value="Genomic_DNA"/>
</dbReference>
<dbReference type="SUPFAM" id="SSF54060">
    <property type="entry name" value="His-Me finger endonucleases"/>
    <property type="match status" value="1"/>
</dbReference>
<dbReference type="Pfam" id="PF02945">
    <property type="entry name" value="Endonuclease_7"/>
    <property type="match status" value="1"/>
</dbReference>
<dbReference type="PANTHER" id="PTHR31511:SF12">
    <property type="entry name" value="RHO TERMINATION FACTOR N-TERMINAL DOMAIN-CONTAINING PROTEIN"/>
    <property type="match status" value="1"/>
</dbReference>
<dbReference type="InterPro" id="IPR038563">
    <property type="entry name" value="Endonuclease_7_sf"/>
</dbReference>
<dbReference type="SUPFAM" id="SSF53098">
    <property type="entry name" value="Ribonuclease H-like"/>
    <property type="match status" value="1"/>
</dbReference>
<gene>
    <name evidence="1" type="ORF">PEVE_00013305</name>
</gene>
<feature type="non-terminal residue" evidence="1">
    <location>
        <position position="1169"/>
    </location>
</feature>
<name>A0ABN8RQC7_9CNID</name>
<dbReference type="InterPro" id="IPR044925">
    <property type="entry name" value="His-Me_finger_sf"/>
</dbReference>
<dbReference type="InterPro" id="IPR043502">
    <property type="entry name" value="DNA/RNA_pol_sf"/>
</dbReference>
<accession>A0ABN8RQC7</accession>
<reference evidence="1 2" key="1">
    <citation type="submission" date="2022-05" db="EMBL/GenBank/DDBJ databases">
        <authorList>
            <consortium name="Genoscope - CEA"/>
            <person name="William W."/>
        </authorList>
    </citation>
    <scope>NUCLEOTIDE SEQUENCE [LARGE SCALE GENOMIC DNA]</scope>
</reference>